<evidence type="ECO:0000313" key="2">
    <source>
        <dbReference type="EMBL" id="SVB80412.1"/>
    </source>
</evidence>
<keyword evidence="1" id="KW-0472">Membrane</keyword>
<feature type="transmembrane region" description="Helical" evidence="1">
    <location>
        <begin position="191"/>
        <end position="214"/>
    </location>
</feature>
<reference evidence="2" key="1">
    <citation type="submission" date="2018-05" db="EMBL/GenBank/DDBJ databases">
        <authorList>
            <person name="Lanie J.A."/>
            <person name="Ng W.-L."/>
            <person name="Kazmierczak K.M."/>
            <person name="Andrzejewski T.M."/>
            <person name="Davidsen T.M."/>
            <person name="Wayne K.J."/>
            <person name="Tettelin H."/>
            <person name="Glass J.I."/>
            <person name="Rusch D."/>
            <person name="Podicherti R."/>
            <person name="Tsui H.-C.T."/>
            <person name="Winkler M.E."/>
        </authorList>
    </citation>
    <scope>NUCLEOTIDE SEQUENCE</scope>
</reference>
<name>A0A382GZU9_9ZZZZ</name>
<gene>
    <name evidence="2" type="ORF">METZ01_LOCUS233266</name>
</gene>
<feature type="transmembrane region" description="Helical" evidence="1">
    <location>
        <begin position="12"/>
        <end position="31"/>
    </location>
</feature>
<feature type="transmembrane region" description="Helical" evidence="1">
    <location>
        <begin position="57"/>
        <end position="77"/>
    </location>
</feature>
<sequence>MDNLSFNKLGGFCLSIGAVLGFIPFLLQIILGGTPEEGVQIFGFFADEVLNGGVNSLLYPILGVIGVSLTMFGVHSLNSVLQKEKEDALLSLGTFFIIIGSIGYIIVWSIDYFIIWGDPANATSSFTLEMGIIIAFASIYWGGLQTFASAIAVRKYLKNIIPAIASGAAGLIVALHWYTIFTLDPNSAKTIMPLFIGLSVGQLVALVFNISVGIKMIKS</sequence>
<feature type="transmembrane region" description="Helical" evidence="1">
    <location>
        <begin position="130"/>
        <end position="153"/>
    </location>
</feature>
<evidence type="ECO:0000256" key="1">
    <source>
        <dbReference type="SAM" id="Phobius"/>
    </source>
</evidence>
<accession>A0A382GZU9</accession>
<keyword evidence="1" id="KW-1133">Transmembrane helix</keyword>
<protein>
    <recommendedName>
        <fullName evidence="3">DUF998 domain-containing protein</fullName>
    </recommendedName>
</protein>
<evidence type="ECO:0008006" key="3">
    <source>
        <dbReference type="Google" id="ProtNLM"/>
    </source>
</evidence>
<organism evidence="2">
    <name type="scientific">marine metagenome</name>
    <dbReference type="NCBI Taxonomy" id="408172"/>
    <lineage>
        <taxon>unclassified sequences</taxon>
        <taxon>metagenomes</taxon>
        <taxon>ecological metagenomes</taxon>
    </lineage>
</organism>
<feature type="transmembrane region" description="Helical" evidence="1">
    <location>
        <begin position="89"/>
        <end position="110"/>
    </location>
</feature>
<proteinExistence type="predicted"/>
<keyword evidence="1" id="KW-0812">Transmembrane</keyword>
<feature type="transmembrane region" description="Helical" evidence="1">
    <location>
        <begin position="160"/>
        <end position="179"/>
    </location>
</feature>
<dbReference type="AlphaFoldDB" id="A0A382GZU9"/>
<dbReference type="EMBL" id="UINC01058308">
    <property type="protein sequence ID" value="SVB80412.1"/>
    <property type="molecule type" value="Genomic_DNA"/>
</dbReference>